<dbReference type="Proteomes" id="UP001154282">
    <property type="component" value="Unassembled WGS sequence"/>
</dbReference>
<protein>
    <submittedName>
        <fullName evidence="1">Uncharacterized protein</fullName>
    </submittedName>
</protein>
<accession>A0AAV0RXG2</accession>
<evidence type="ECO:0000313" key="1">
    <source>
        <dbReference type="EMBL" id="CAI0625568.1"/>
    </source>
</evidence>
<sequence>MFHFTSRLCRGLNLKELVTSAPIYETFTGKPFNLIPFQFSLACVVVVHRTENSTSTTNQSD</sequence>
<reference evidence="1" key="1">
    <citation type="submission" date="2022-08" db="EMBL/GenBank/DDBJ databases">
        <authorList>
            <person name="Gutierrez-Valencia J."/>
        </authorList>
    </citation>
    <scope>NUCLEOTIDE SEQUENCE</scope>
</reference>
<evidence type="ECO:0000313" key="2">
    <source>
        <dbReference type="Proteomes" id="UP001154282"/>
    </source>
</evidence>
<keyword evidence="2" id="KW-1185">Reference proteome</keyword>
<organism evidence="1 2">
    <name type="scientific">Linum tenue</name>
    <dbReference type="NCBI Taxonomy" id="586396"/>
    <lineage>
        <taxon>Eukaryota</taxon>
        <taxon>Viridiplantae</taxon>
        <taxon>Streptophyta</taxon>
        <taxon>Embryophyta</taxon>
        <taxon>Tracheophyta</taxon>
        <taxon>Spermatophyta</taxon>
        <taxon>Magnoliopsida</taxon>
        <taxon>eudicotyledons</taxon>
        <taxon>Gunneridae</taxon>
        <taxon>Pentapetalae</taxon>
        <taxon>rosids</taxon>
        <taxon>fabids</taxon>
        <taxon>Malpighiales</taxon>
        <taxon>Linaceae</taxon>
        <taxon>Linum</taxon>
    </lineage>
</organism>
<gene>
    <name evidence="1" type="ORF">LITE_LOCUS50487</name>
</gene>
<dbReference type="AlphaFoldDB" id="A0AAV0RXG2"/>
<dbReference type="EMBL" id="CAMGYJ010000011">
    <property type="protein sequence ID" value="CAI0625568.1"/>
    <property type="molecule type" value="Genomic_DNA"/>
</dbReference>
<comment type="caution">
    <text evidence="1">The sequence shown here is derived from an EMBL/GenBank/DDBJ whole genome shotgun (WGS) entry which is preliminary data.</text>
</comment>
<name>A0AAV0RXG2_9ROSI</name>
<proteinExistence type="predicted"/>